<evidence type="ECO:0000313" key="3">
    <source>
        <dbReference type="Proteomes" id="UP001549099"/>
    </source>
</evidence>
<evidence type="ECO:0000313" key="2">
    <source>
        <dbReference type="EMBL" id="MET3576045.1"/>
    </source>
</evidence>
<organism evidence="2 3">
    <name type="scientific">Bhargavaea ullalensis</name>
    <dbReference type="NCBI Taxonomy" id="1265685"/>
    <lineage>
        <taxon>Bacteria</taxon>
        <taxon>Bacillati</taxon>
        <taxon>Bacillota</taxon>
        <taxon>Bacilli</taxon>
        <taxon>Bacillales</taxon>
        <taxon>Caryophanaceae</taxon>
        <taxon>Bhargavaea</taxon>
    </lineage>
</organism>
<proteinExistence type="predicted"/>
<sequence length="83" mass="9303">MSKGKRWVLGGLIAVVGVLTIVFIIRQAMYGAALSLSLLFVLTNTARASGFRERGMFREARWMNLLAGFFGLLFVVLLAMMWF</sequence>
<feature type="transmembrane region" description="Helical" evidence="1">
    <location>
        <begin position="62"/>
        <end position="82"/>
    </location>
</feature>
<comment type="caution">
    <text evidence="2">The sequence shown here is derived from an EMBL/GenBank/DDBJ whole genome shotgun (WGS) entry which is preliminary data.</text>
</comment>
<dbReference type="RefSeq" id="WP_354197743.1">
    <property type="nucleotide sequence ID" value="NZ_JBEPLW010000015.1"/>
</dbReference>
<feature type="transmembrane region" description="Helical" evidence="1">
    <location>
        <begin position="7"/>
        <end position="25"/>
    </location>
</feature>
<keyword evidence="1" id="KW-0812">Transmembrane</keyword>
<gene>
    <name evidence="2" type="ORF">ABID49_001953</name>
</gene>
<keyword evidence="3" id="KW-1185">Reference proteome</keyword>
<keyword evidence="1" id="KW-1133">Transmembrane helix</keyword>
<evidence type="ECO:0000256" key="1">
    <source>
        <dbReference type="SAM" id="Phobius"/>
    </source>
</evidence>
<accession>A0ABV2GCM9</accession>
<keyword evidence="1" id="KW-0472">Membrane</keyword>
<dbReference type="Proteomes" id="UP001549099">
    <property type="component" value="Unassembled WGS sequence"/>
</dbReference>
<protein>
    <submittedName>
        <fullName evidence="2">Uncharacterized protein (DUF58 family)</fullName>
    </submittedName>
</protein>
<name>A0ABV2GCM9_9BACL</name>
<dbReference type="EMBL" id="JBEPLW010000015">
    <property type="protein sequence ID" value="MET3576045.1"/>
    <property type="molecule type" value="Genomic_DNA"/>
</dbReference>
<reference evidence="2 3" key="1">
    <citation type="submission" date="2024-06" db="EMBL/GenBank/DDBJ databases">
        <title>Genomic Encyclopedia of Type Strains, Phase IV (KMG-IV): sequencing the most valuable type-strain genomes for metagenomic binning, comparative biology and taxonomic classification.</title>
        <authorList>
            <person name="Goeker M."/>
        </authorList>
    </citation>
    <scope>NUCLEOTIDE SEQUENCE [LARGE SCALE GENOMIC DNA]</scope>
    <source>
        <strain evidence="2 3">DSM 26128</strain>
    </source>
</reference>
<feature type="transmembrane region" description="Helical" evidence="1">
    <location>
        <begin position="31"/>
        <end position="50"/>
    </location>
</feature>